<comment type="caution">
    <text evidence="1">The sequence shown here is derived from an EMBL/GenBank/DDBJ whole genome shotgun (WGS) entry which is preliminary data.</text>
</comment>
<gene>
    <name evidence="1" type="ORF">AKO1_010173</name>
</gene>
<proteinExistence type="predicted"/>
<dbReference type="GO" id="GO:0016567">
    <property type="term" value="P:protein ubiquitination"/>
    <property type="evidence" value="ECO:0007669"/>
    <property type="project" value="InterPro"/>
</dbReference>
<dbReference type="PANTHER" id="PTHR14815:SF2">
    <property type="entry name" value="DDB1- AND CUL4-ASSOCIATED FACTOR 17"/>
    <property type="match status" value="1"/>
</dbReference>
<protein>
    <submittedName>
        <fullName evidence="1">Uncharacterized protein</fullName>
    </submittedName>
</protein>
<dbReference type="AlphaFoldDB" id="A0AAW2ZRD5"/>
<dbReference type="EMBL" id="JAOPGA020001843">
    <property type="protein sequence ID" value="KAL0491667.1"/>
    <property type="molecule type" value="Genomic_DNA"/>
</dbReference>
<evidence type="ECO:0000313" key="1">
    <source>
        <dbReference type="EMBL" id="KAL0491667.1"/>
    </source>
</evidence>
<sequence>MEQHTSNKTKTTNKSRCRNVLGFLFSRSITEERLPRKKVLLSIITNELSKRDYTCEWEKETNTNVVLLDHFHFKDFAQVYNSEGCKLHQLETPHCLSTLPTLRGRRKTNHYKSLLCCEHSYSTTNRYFGLTASSHLIQLSTLNGRILKTRDDRSMVLCLSQIDAGYTHKTLFWSKSYDSFYCTAHTKDGFELIVFQIKPQEALDFQLSLKCKLMIPKIFYGSELKRIQLIDDMILLINKNDFVHFYSLAHLIQEYSILTVDKHANLFDFYGHLAKALPITVQITSKPHPLYCHPFSQTAYFDFGGFPMYMITKGKDIKSSGRTKSTFEVRLFSHPDQPKPCCKVEHIQDEQTTCPQDFIFYDRHNRLMHRRSKSIDVYSITKRHLLELVYSIDAQDFVLQDEIHGSDQRTRRGLRNIQRVNYRPEEILNPNILSIEYDDELDLMLILVSNGYIYVIRNIDGGVIRRFKCKDYRPDEVNHSVFFYEDQIIYMCGGSKKSRVQSYKLTNKHV</sequence>
<reference evidence="1 2" key="1">
    <citation type="submission" date="2024-03" db="EMBL/GenBank/DDBJ databases">
        <title>The Acrasis kona genome and developmental transcriptomes reveal deep origins of eukaryotic multicellular pathways.</title>
        <authorList>
            <person name="Sheikh S."/>
            <person name="Fu C.-J."/>
            <person name="Brown M.W."/>
            <person name="Baldauf S.L."/>
        </authorList>
    </citation>
    <scope>NUCLEOTIDE SEQUENCE [LARGE SCALE GENOMIC DNA]</scope>
    <source>
        <strain evidence="1 2">ATCC MYA-3509</strain>
    </source>
</reference>
<keyword evidence="2" id="KW-1185">Reference proteome</keyword>
<dbReference type="Pfam" id="PF15802">
    <property type="entry name" value="DCAF17"/>
    <property type="match status" value="1"/>
</dbReference>
<dbReference type="InterPro" id="IPR031620">
    <property type="entry name" value="DCAF17"/>
</dbReference>
<dbReference type="PANTHER" id="PTHR14815">
    <property type="entry name" value="DDB1- AND CUL4-ASSOCIATED FACTOR 17"/>
    <property type="match status" value="1"/>
</dbReference>
<evidence type="ECO:0000313" key="2">
    <source>
        <dbReference type="Proteomes" id="UP001431209"/>
    </source>
</evidence>
<accession>A0AAW2ZRD5</accession>
<dbReference type="Proteomes" id="UP001431209">
    <property type="component" value="Unassembled WGS sequence"/>
</dbReference>
<dbReference type="GO" id="GO:0080008">
    <property type="term" value="C:Cul4-RING E3 ubiquitin ligase complex"/>
    <property type="evidence" value="ECO:0007669"/>
    <property type="project" value="TreeGrafter"/>
</dbReference>
<organism evidence="1 2">
    <name type="scientific">Acrasis kona</name>
    <dbReference type="NCBI Taxonomy" id="1008807"/>
    <lineage>
        <taxon>Eukaryota</taxon>
        <taxon>Discoba</taxon>
        <taxon>Heterolobosea</taxon>
        <taxon>Tetramitia</taxon>
        <taxon>Eutetramitia</taxon>
        <taxon>Acrasidae</taxon>
        <taxon>Acrasis</taxon>
    </lineage>
</organism>
<name>A0AAW2ZRD5_9EUKA</name>